<protein>
    <recommendedName>
        <fullName evidence="3">Protein NO VEIN C-terminal domain-containing protein</fullName>
    </recommendedName>
</protein>
<accession>A0ABT9GA15</accession>
<evidence type="ECO:0000313" key="2">
    <source>
        <dbReference type="Proteomes" id="UP001242314"/>
    </source>
</evidence>
<name>A0ABT9GA15_9GAMM</name>
<comment type="caution">
    <text evidence="1">The sequence shown here is derived from an EMBL/GenBank/DDBJ whole genome shotgun (WGS) entry which is preliminary data.</text>
</comment>
<sequence>MAEDWALRQRRTNKLVRKLASYMFKQDNITPAQLYGLSKLSWITNSYEGDNASYINSTKIPALEKIFDSSFKNIPHDEVYIKISEIIGDNTVLNLLQSHTGFTNFYKAYRNSVFNWVNDNFTELLPLYKAAYSAKNSTDRKAIVESIAVLPGIPKANHPGSLMSPEYFLTPAFFLLDVDIKFPLINGNKSVKALLKKLGVGNSELVTQYSAMVKLYGTGGIQDAADLDQVTGELSDFIGTASEPAKKALLKKKETNNENELPLKDEDDVEAIWEAGKIKQRRIHNQLTNKLKNSLSNYTLLEGCNQSCMFDALIPKYNEDKEDLLIEVKSSTETPHIRMAVGQLFNYWYELKGGTSPNIAILLPERPSQSIVTFLEWMNVGLMWFENDQLCTVNDWLKHLTSER</sequence>
<dbReference type="RefSeq" id="WP_039485360.1">
    <property type="nucleotide sequence ID" value="NZ_JASGWX010000001.1"/>
</dbReference>
<dbReference type="EMBL" id="JASGWX010000001">
    <property type="protein sequence ID" value="MDP4482710.1"/>
    <property type="molecule type" value="Genomic_DNA"/>
</dbReference>
<reference evidence="1 2" key="1">
    <citation type="submission" date="2023-04" db="EMBL/GenBank/DDBJ databases">
        <title>Novel Pseudoalteromonas species isolated from Pacific coral.</title>
        <authorList>
            <person name="Videau P."/>
            <person name="Shlafstein M.D."/>
            <person name="Oline D.K."/>
            <person name="Strangman W.K."/>
            <person name="Hahnke R.L."/>
            <person name="Saw J.H."/>
            <person name="Ushijima B."/>
        </authorList>
    </citation>
    <scope>NUCLEOTIDE SEQUENCE [LARGE SCALE GENOMIC DNA]</scope>
    <source>
        <strain evidence="1 2">LMG 14908</strain>
    </source>
</reference>
<proteinExistence type="predicted"/>
<organism evidence="1 2">
    <name type="scientific">Pseudoalteromonas distincta</name>
    <dbReference type="NCBI Taxonomy" id="77608"/>
    <lineage>
        <taxon>Bacteria</taxon>
        <taxon>Pseudomonadati</taxon>
        <taxon>Pseudomonadota</taxon>
        <taxon>Gammaproteobacteria</taxon>
        <taxon>Alteromonadales</taxon>
        <taxon>Pseudoalteromonadaceae</taxon>
        <taxon>Pseudoalteromonas</taxon>
    </lineage>
</organism>
<gene>
    <name evidence="1" type="ORF">QDH73_01440</name>
</gene>
<dbReference type="Proteomes" id="UP001242314">
    <property type="component" value="Unassembled WGS sequence"/>
</dbReference>
<evidence type="ECO:0000313" key="1">
    <source>
        <dbReference type="EMBL" id="MDP4482710.1"/>
    </source>
</evidence>
<keyword evidence="2" id="KW-1185">Reference proteome</keyword>
<evidence type="ECO:0008006" key="3">
    <source>
        <dbReference type="Google" id="ProtNLM"/>
    </source>
</evidence>